<dbReference type="AlphaFoldDB" id="A0A2M4DFL5"/>
<dbReference type="EMBL" id="GGFL01012186">
    <property type="protein sequence ID" value="MBW76364.1"/>
    <property type="molecule type" value="Transcribed_RNA"/>
</dbReference>
<proteinExistence type="predicted"/>
<sequence length="86" mass="9765">MVRAGCCHLLLDLLPARIVGWRFKSSDGGVVLVQEILGVLQHYIRFTRFRTSVVKGENATQAHLTGTEHNLRCLAVHRVVRFRLVQ</sequence>
<feature type="signal peptide" evidence="1">
    <location>
        <begin position="1"/>
        <end position="20"/>
    </location>
</feature>
<keyword evidence="1" id="KW-0732">Signal</keyword>
<evidence type="ECO:0000313" key="2">
    <source>
        <dbReference type="EMBL" id="MBW76364.1"/>
    </source>
</evidence>
<accession>A0A2M4DFL5</accession>
<protein>
    <submittedName>
        <fullName evidence="2">Putative secreted protein</fullName>
    </submittedName>
</protein>
<name>A0A2M4DFL5_ANODA</name>
<evidence type="ECO:0000256" key="1">
    <source>
        <dbReference type="SAM" id="SignalP"/>
    </source>
</evidence>
<feature type="chain" id="PRO_5014708088" evidence="1">
    <location>
        <begin position="21"/>
        <end position="86"/>
    </location>
</feature>
<organism evidence="2">
    <name type="scientific">Anopheles darlingi</name>
    <name type="common">Mosquito</name>
    <dbReference type="NCBI Taxonomy" id="43151"/>
    <lineage>
        <taxon>Eukaryota</taxon>
        <taxon>Metazoa</taxon>
        <taxon>Ecdysozoa</taxon>
        <taxon>Arthropoda</taxon>
        <taxon>Hexapoda</taxon>
        <taxon>Insecta</taxon>
        <taxon>Pterygota</taxon>
        <taxon>Neoptera</taxon>
        <taxon>Endopterygota</taxon>
        <taxon>Diptera</taxon>
        <taxon>Nematocera</taxon>
        <taxon>Culicoidea</taxon>
        <taxon>Culicidae</taxon>
        <taxon>Anophelinae</taxon>
        <taxon>Anopheles</taxon>
    </lineage>
</organism>
<reference evidence="2" key="1">
    <citation type="submission" date="2018-01" db="EMBL/GenBank/DDBJ databases">
        <title>An insight into the sialome of Amazonian anophelines.</title>
        <authorList>
            <person name="Ribeiro J.M."/>
            <person name="Scarpassa V."/>
            <person name="Calvo E."/>
        </authorList>
    </citation>
    <scope>NUCLEOTIDE SEQUENCE</scope>
</reference>